<evidence type="ECO:0000313" key="5">
    <source>
        <dbReference type="Proteomes" id="UP000011723"/>
    </source>
</evidence>
<comment type="catalytic activity">
    <reaction evidence="3">
        <text>alpha,alpha-trehalose 6-phosphate + H2O = alpha,alpha-trehalose + phosphate</text>
        <dbReference type="Rhea" id="RHEA:23420"/>
        <dbReference type="ChEBI" id="CHEBI:15377"/>
        <dbReference type="ChEBI" id="CHEBI:16551"/>
        <dbReference type="ChEBI" id="CHEBI:43474"/>
        <dbReference type="ChEBI" id="CHEBI:58429"/>
        <dbReference type="EC" id="3.1.3.12"/>
    </reaction>
</comment>
<dbReference type="Gene3D" id="3.40.50.1000">
    <property type="entry name" value="HAD superfamily/HAD-like"/>
    <property type="match status" value="1"/>
</dbReference>
<dbReference type="InterPro" id="IPR044651">
    <property type="entry name" value="OTSB-like"/>
</dbReference>
<sequence>MTTSITTFADLAATDQLLVVADFDGTLADLVPDPYAVPVNTDSLAALARLAGLPGTTVTILSGRHVDGLTQVCALRTPVNLVGSHGAESASGSLPLTQDMRAHLAHIENSLTRILAAHPKAELEVKPYQRVAHVAKVAEEDPEAARNILERVAEIDHGGAHITYGKNIVEFSAAEFTKGTWLAAERERVGATRTLFIGDDATDENGFRVLADHDLGVKVGEGATAASVRVADTTEVARVLTDLADARTAHTGIPAETPARFRAVAASFTAEVLRVHDWDAQTPCSEWTARDLVAHLATWYPANLRNAGVDLGLRTDARENPAEAWTELVSATQALLDDPERSGAQFTAGPDEGQTVEQATRGFFIPDVFMHTWDLGRSQGHDVRLDEEFAARNLAGLESLGERLRESGQFGPAHPVPEDARADVRLMAHIGRDPEFGLRG</sequence>
<dbReference type="InterPro" id="IPR023214">
    <property type="entry name" value="HAD_sf"/>
</dbReference>
<dbReference type="NCBIfam" id="TIGR00685">
    <property type="entry name" value="T6PP"/>
    <property type="match status" value="1"/>
</dbReference>
<dbReference type="EMBL" id="CP003697">
    <property type="protein sequence ID" value="AGF73405.1"/>
    <property type="molecule type" value="Genomic_DNA"/>
</dbReference>
<dbReference type="GO" id="GO:0004805">
    <property type="term" value="F:trehalose-phosphatase activity"/>
    <property type="evidence" value="ECO:0007669"/>
    <property type="project" value="UniProtKB-EC"/>
</dbReference>
<dbReference type="PANTHER" id="PTHR43768:SF3">
    <property type="entry name" value="TREHALOSE 6-PHOSPHATE PHOSPHATASE"/>
    <property type="match status" value="1"/>
</dbReference>
<dbReference type="PATRIC" id="fig|1121362.3.peg.2446"/>
<dbReference type="AlphaFoldDB" id="M1P0U5"/>
<comment type="similarity">
    <text evidence="3">Belongs to the trehalose phosphatase family.</text>
</comment>
<dbReference type="GO" id="GO:0046872">
    <property type="term" value="F:metal ion binding"/>
    <property type="evidence" value="ECO:0007669"/>
    <property type="project" value="UniProtKB-KW"/>
</dbReference>
<dbReference type="OrthoDB" id="9816160at2"/>
<dbReference type="RefSeq" id="WP_015401820.1">
    <property type="nucleotide sequence ID" value="NC_020302.1"/>
</dbReference>
<evidence type="ECO:0000313" key="4">
    <source>
        <dbReference type="EMBL" id="AGF73405.1"/>
    </source>
</evidence>
<keyword evidence="5" id="KW-1185">Reference proteome</keyword>
<dbReference type="eggNOG" id="COG1877">
    <property type="taxonomic scope" value="Bacteria"/>
</dbReference>
<evidence type="ECO:0000256" key="3">
    <source>
        <dbReference type="RuleBase" id="RU361117"/>
    </source>
</evidence>
<gene>
    <name evidence="4" type="ORF">A605_12045</name>
</gene>
<comment type="cofactor">
    <cofactor evidence="3">
        <name>Mg(2+)</name>
        <dbReference type="ChEBI" id="CHEBI:18420"/>
    </cofactor>
</comment>
<keyword evidence="3" id="KW-0479">Metal-binding</keyword>
<keyword evidence="3" id="KW-0460">Magnesium</keyword>
<protein>
    <recommendedName>
        <fullName evidence="3">Trehalose 6-phosphate phosphatase</fullName>
        <ecNumber evidence="3">3.1.3.12</ecNumber>
    </recommendedName>
</protein>
<dbReference type="Gene3D" id="3.30.70.1020">
    <property type="entry name" value="Trehalose-6-phosphate phosphatase related protein, domain 2"/>
    <property type="match status" value="1"/>
</dbReference>
<name>M1P0U5_9CORY</name>
<dbReference type="InterPro" id="IPR036412">
    <property type="entry name" value="HAD-like_sf"/>
</dbReference>
<comment type="pathway">
    <text evidence="3">Glycan biosynthesis; trehalose biosynthesis.</text>
</comment>
<dbReference type="HOGENOM" id="CLU_640494_0_0_11"/>
<proteinExistence type="inferred from homology"/>
<dbReference type="STRING" id="1121362.A605_12045"/>
<dbReference type="Proteomes" id="UP000011723">
    <property type="component" value="Chromosome"/>
</dbReference>
<comment type="function">
    <text evidence="2 3">Removes the phosphate from trehalose 6-phosphate to produce free trehalose.</text>
</comment>
<evidence type="ECO:0000256" key="2">
    <source>
        <dbReference type="ARBA" id="ARBA00024179"/>
    </source>
</evidence>
<dbReference type="PANTHER" id="PTHR43768">
    <property type="entry name" value="TREHALOSE 6-PHOSPHATE PHOSPHATASE"/>
    <property type="match status" value="1"/>
</dbReference>
<accession>M1P0U5</accession>
<dbReference type="SUPFAM" id="SSF56784">
    <property type="entry name" value="HAD-like"/>
    <property type="match status" value="1"/>
</dbReference>
<evidence type="ECO:0000256" key="1">
    <source>
        <dbReference type="ARBA" id="ARBA00022801"/>
    </source>
</evidence>
<dbReference type="UniPathway" id="UPA00299"/>
<dbReference type="InterPro" id="IPR034660">
    <property type="entry name" value="DinB/YfiT-like"/>
</dbReference>
<dbReference type="GO" id="GO:0005992">
    <property type="term" value="P:trehalose biosynthetic process"/>
    <property type="evidence" value="ECO:0007669"/>
    <property type="project" value="UniProtKB-UniPathway"/>
</dbReference>
<dbReference type="EC" id="3.1.3.12" evidence="3"/>
<reference evidence="4 5" key="1">
    <citation type="journal article" date="2012" name="Stand. Genomic Sci.">
        <title>Genome sequence of the halotolerant bacterium Corynebacterium halotolerans type strain YIM 70093(T) (= DSM 44683(T)).</title>
        <authorList>
            <person name="Ruckert C."/>
            <person name="Albersmeier A."/>
            <person name="Al-Dilaimi A."/>
            <person name="Niehaus K."/>
            <person name="Szczepanowski R."/>
            <person name="Kalinowski J."/>
        </authorList>
    </citation>
    <scope>NUCLEOTIDE SEQUENCE [LARGE SCALE GENOMIC DNA]</scope>
    <source>
        <strain evidence="4">YIM 70093</strain>
    </source>
</reference>
<organism evidence="4 5">
    <name type="scientific">Corynebacterium halotolerans YIM 70093 = DSM 44683</name>
    <dbReference type="NCBI Taxonomy" id="1121362"/>
    <lineage>
        <taxon>Bacteria</taxon>
        <taxon>Bacillati</taxon>
        <taxon>Actinomycetota</taxon>
        <taxon>Actinomycetes</taxon>
        <taxon>Mycobacteriales</taxon>
        <taxon>Corynebacteriaceae</taxon>
        <taxon>Corynebacterium</taxon>
    </lineage>
</organism>
<dbReference type="SUPFAM" id="SSF109854">
    <property type="entry name" value="DinB/YfiT-like putative metalloenzymes"/>
    <property type="match status" value="1"/>
</dbReference>
<dbReference type="InterPro" id="IPR003337">
    <property type="entry name" value="Trehalose_PPase"/>
</dbReference>
<dbReference type="Pfam" id="PF02358">
    <property type="entry name" value="Trehalose_PPase"/>
    <property type="match status" value="1"/>
</dbReference>
<dbReference type="KEGG" id="chn:A605_12045"/>
<keyword evidence="1 3" id="KW-0378">Hydrolase</keyword>